<evidence type="ECO:0000259" key="13">
    <source>
        <dbReference type="PROSITE" id="PS50118"/>
    </source>
</evidence>
<evidence type="ECO:0000256" key="4">
    <source>
        <dbReference type="ARBA" id="ARBA00023125"/>
    </source>
</evidence>
<dbReference type="Proteomes" id="UP001066276">
    <property type="component" value="Chromosome 7"/>
</dbReference>
<feature type="region of interest" description="Disordered" evidence="12">
    <location>
        <begin position="1314"/>
        <end position="1383"/>
    </location>
</feature>
<protein>
    <recommendedName>
        <fullName evidence="10">Protein capicua homolog</fullName>
    </recommendedName>
</protein>
<name>A0AAV7PXR1_PLEWA</name>
<feature type="compositionally biased region" description="Basic and acidic residues" evidence="12">
    <location>
        <begin position="264"/>
        <end position="273"/>
    </location>
</feature>
<feature type="region of interest" description="Disordered" evidence="12">
    <location>
        <begin position="299"/>
        <end position="408"/>
    </location>
</feature>
<feature type="DNA-binding region" description="HMG box" evidence="11">
    <location>
        <begin position="173"/>
        <end position="241"/>
    </location>
</feature>
<evidence type="ECO:0000256" key="11">
    <source>
        <dbReference type="PROSITE-ProRule" id="PRU00267"/>
    </source>
</evidence>
<dbReference type="SUPFAM" id="SSF47095">
    <property type="entry name" value="HMG-box"/>
    <property type="match status" value="1"/>
</dbReference>
<evidence type="ECO:0000256" key="12">
    <source>
        <dbReference type="SAM" id="MobiDB-lite"/>
    </source>
</evidence>
<comment type="function">
    <text evidence="7">Transcriptional repressor which plays a role in development of the central nervous system (CNS). In concert with ATXN1 and ATXN1L, involved in brain development.</text>
</comment>
<dbReference type="Pfam" id="PF25981">
    <property type="entry name" value="HTH_Cic_C"/>
    <property type="match status" value="1"/>
</dbReference>
<proteinExistence type="predicted"/>
<feature type="compositionally biased region" description="Basic and acidic residues" evidence="12">
    <location>
        <begin position="335"/>
        <end position="345"/>
    </location>
</feature>
<feature type="region of interest" description="Disordered" evidence="12">
    <location>
        <begin position="1625"/>
        <end position="1672"/>
    </location>
</feature>
<evidence type="ECO:0000313" key="14">
    <source>
        <dbReference type="EMBL" id="KAJ1133131.1"/>
    </source>
</evidence>
<dbReference type="Gene3D" id="1.10.30.10">
    <property type="entry name" value="High mobility group box domain"/>
    <property type="match status" value="1"/>
</dbReference>
<dbReference type="GO" id="GO:0005634">
    <property type="term" value="C:nucleus"/>
    <property type="evidence" value="ECO:0007669"/>
    <property type="project" value="UniProtKB-UniRule"/>
</dbReference>
<evidence type="ECO:0000313" key="15">
    <source>
        <dbReference type="Proteomes" id="UP001066276"/>
    </source>
</evidence>
<keyword evidence="15" id="KW-1185">Reference proteome</keyword>
<evidence type="ECO:0000256" key="7">
    <source>
        <dbReference type="ARBA" id="ARBA00053962"/>
    </source>
</evidence>
<feature type="region of interest" description="Disordered" evidence="12">
    <location>
        <begin position="441"/>
        <end position="467"/>
    </location>
</feature>
<gene>
    <name evidence="14" type="ORF">NDU88_011428</name>
</gene>
<dbReference type="InterPro" id="IPR058606">
    <property type="entry name" value="HTH_Cic_C"/>
</dbReference>
<feature type="compositionally biased region" description="Low complexity" evidence="12">
    <location>
        <begin position="1840"/>
        <end position="1860"/>
    </location>
</feature>
<accession>A0AAV7PXR1</accession>
<feature type="compositionally biased region" description="Polar residues" evidence="12">
    <location>
        <begin position="28"/>
        <end position="37"/>
    </location>
</feature>
<feature type="domain" description="HMG box" evidence="13">
    <location>
        <begin position="173"/>
        <end position="241"/>
    </location>
</feature>
<evidence type="ECO:0000256" key="8">
    <source>
        <dbReference type="ARBA" id="ARBA00064662"/>
    </source>
</evidence>
<feature type="compositionally biased region" description="Low complexity" evidence="12">
    <location>
        <begin position="1523"/>
        <end position="1551"/>
    </location>
</feature>
<feature type="compositionally biased region" description="Acidic residues" evidence="12">
    <location>
        <begin position="444"/>
        <end position="453"/>
    </location>
</feature>
<dbReference type="InterPro" id="IPR036910">
    <property type="entry name" value="HMG_box_dom_sf"/>
</dbReference>
<feature type="region of interest" description="Disordered" evidence="12">
    <location>
        <begin position="28"/>
        <end position="121"/>
    </location>
</feature>
<organism evidence="14 15">
    <name type="scientific">Pleurodeles waltl</name>
    <name type="common">Iberian ribbed newt</name>
    <dbReference type="NCBI Taxonomy" id="8319"/>
    <lineage>
        <taxon>Eukaryota</taxon>
        <taxon>Metazoa</taxon>
        <taxon>Chordata</taxon>
        <taxon>Craniata</taxon>
        <taxon>Vertebrata</taxon>
        <taxon>Euteleostomi</taxon>
        <taxon>Amphibia</taxon>
        <taxon>Batrachia</taxon>
        <taxon>Caudata</taxon>
        <taxon>Salamandroidea</taxon>
        <taxon>Salamandridae</taxon>
        <taxon>Pleurodelinae</taxon>
        <taxon>Pleurodeles</taxon>
    </lineage>
</organism>
<dbReference type="EMBL" id="JANPWB010000011">
    <property type="protein sequence ID" value="KAJ1133131.1"/>
    <property type="molecule type" value="Genomic_DNA"/>
</dbReference>
<comment type="caution">
    <text evidence="14">The sequence shown here is derived from an EMBL/GenBank/DDBJ whole genome shotgun (WGS) entry which is preliminary data.</text>
</comment>
<keyword evidence="5" id="KW-0804">Transcription</keyword>
<dbReference type="FunFam" id="1.10.30.10:FF:000010">
    <property type="entry name" value="Capicua transcriptional repressor b"/>
    <property type="match status" value="1"/>
</dbReference>
<feature type="compositionally biased region" description="Basic and acidic residues" evidence="12">
    <location>
        <begin position="97"/>
        <end position="114"/>
    </location>
</feature>
<evidence type="ECO:0000256" key="3">
    <source>
        <dbReference type="ARBA" id="ARBA00023015"/>
    </source>
</evidence>
<evidence type="ECO:0000256" key="2">
    <source>
        <dbReference type="ARBA" id="ARBA00022553"/>
    </source>
</evidence>
<dbReference type="PANTHER" id="PTHR13059">
    <property type="entry name" value="HMG-BOX TRANSCRIPTION FACTOR BBX"/>
    <property type="match status" value="1"/>
</dbReference>
<dbReference type="InterPro" id="IPR058607">
    <property type="entry name" value="HMG-box_Cic-like"/>
</dbReference>
<dbReference type="PROSITE" id="PS50118">
    <property type="entry name" value="HMG_BOX_2"/>
    <property type="match status" value="1"/>
</dbReference>
<feature type="compositionally biased region" description="Polar residues" evidence="12">
    <location>
        <begin position="1435"/>
        <end position="1447"/>
    </location>
</feature>
<keyword evidence="2" id="KW-0597">Phosphoprotein</keyword>
<feature type="region of interest" description="Disordered" evidence="12">
    <location>
        <begin position="1501"/>
        <end position="1590"/>
    </location>
</feature>
<dbReference type="CDD" id="cd21990">
    <property type="entry name" value="HMG-box_CIC-like"/>
    <property type="match status" value="1"/>
</dbReference>
<evidence type="ECO:0000256" key="10">
    <source>
        <dbReference type="ARBA" id="ARBA00074291"/>
    </source>
</evidence>
<comment type="subunit">
    <text evidence="8">Found in a complex with ATXN1 and ATXN1L.</text>
</comment>
<dbReference type="GO" id="GO:0000981">
    <property type="term" value="F:DNA-binding transcription factor activity, RNA polymerase II-specific"/>
    <property type="evidence" value="ECO:0007669"/>
    <property type="project" value="TreeGrafter"/>
</dbReference>
<feature type="compositionally biased region" description="Polar residues" evidence="12">
    <location>
        <begin position="1552"/>
        <end position="1562"/>
    </location>
</feature>
<keyword evidence="6 11" id="KW-0539">Nucleus</keyword>
<keyword evidence="1" id="KW-0678">Repressor</keyword>
<feature type="region of interest" description="Disordered" evidence="12">
    <location>
        <begin position="261"/>
        <end position="284"/>
    </location>
</feature>
<dbReference type="SMART" id="SM00398">
    <property type="entry name" value="HMG"/>
    <property type="match status" value="1"/>
</dbReference>
<evidence type="ECO:0000256" key="5">
    <source>
        <dbReference type="ARBA" id="ARBA00023163"/>
    </source>
</evidence>
<dbReference type="Pfam" id="PF00505">
    <property type="entry name" value="HMG_box"/>
    <property type="match status" value="1"/>
</dbReference>
<keyword evidence="4 11" id="KW-0238">DNA-binding</keyword>
<evidence type="ECO:0000256" key="1">
    <source>
        <dbReference type="ARBA" id="ARBA00022491"/>
    </source>
</evidence>
<feature type="region of interest" description="Disordered" evidence="12">
    <location>
        <begin position="1770"/>
        <end position="1790"/>
    </location>
</feature>
<sequence>MFVWTNVEPRSVAIYPWHSLVPFLAPSQPDSSVQPNEGHQPVSRPASSTHAKEPSESAAVACESPCVSGSEPARLGSLHPESPVSELQSAVGPSKSVHHDDDVHGPVGEERVDSETESDHDDAFLSAVSSELLPLPLHPGKRRTQSLSALPKDRDSSSEKDGRSPNKREKDHIRRPMNAFMIFSKRHRALVHQRHPNQDNRTVSKILGEWWYALGPKEKQKYHDLAFQVKEAHFKAHPDWKWCNKDRKKSTSDVKQLIAGPGGLHKEMRERSMSETGTAAAPGVSTEMLSAASGMLESKASATMVGHPSGERQVHSASLTQLTRPRAFSHSGIHSTDRRERDSQALHELTQMCSSQSPFSSQKPHYGSQSSSPFATPISGEGGSIRPSLHPPCSYRPARSASEDMTSDEERMVICEEEGDDDVIDDSFSTADIDLKCKERVTDSDSDGASGDEVDSKNFPPKTFSPVIRTPSLSGNYSLCRTPVENKPQMSRAAEGSSGSPMHIPTSELHQQACTKSLGTFQLTPSSFKSSDCRAPVRSQNIPSKQTDVRFTLADPSSGHKRKRVDGLPQRLVLPQGAEAMESSPGSHLQFSSQSVISCTLPQAMVHPSVHPSTSSGFYTLPSKAFETSSCSPQRSSGAADSLSFIAVSSSRSAGLSQGTVLVTSPAISSPNFKVLGPGHSAAGNLRTASTMVTNVVKPVSSSPVPIASKPLPSSTRVSSSDLGSGQALIGSLELPQHFTMLGPGKIEVSSPACAVTHAPTMPIGQIAASSLPSMGIGVVYTPGADRKHFQPVTTQAGPVNNHNLATVVGKTPTAQGSLVTNLLVGPTSYGPAVSSGGNGPVPVYSPGTLTQQHSLQLIAQNTAGGQNGPMPLSILQPQHILSAPSAKPGSITQVQYILPSIPQQLQMAGSKVPGTGGTTSIRFTLPHANGKVVAASQGIPIIQPAPSGSPNITMVSSASKAQSLSPAPSPAGSAHLLSSQMLQPPGLLSTTAQLPNKMLIPMAPPQATVRTGVPNQLPLVSPSFQVPVQNGTQSASKIIQITPVPVVRPQVTSQNALVSSASAHLQGTIPVTMATAMMASSQPQKMILPPSTRITYVSSAGQPLPLVTSGCQTHASIPGTTSTYVQSPLGPTQMALGFTAIGPNGQGIVQPVLTGQAPLLASGHVGLSPIPSPQLTPACTNQVIAAIYPSAGIPGTTALTATSQTPAQSLVYTVASSTPTAILPKVITSTAQVIPTSVNAGHPSLASASSASAGIVISGCAGPQTPVPTTCHSGQYPSVTGSMSFNMVSPKTQRSLPKLPQKVKAAIASIPVGSYDSSQSPTHGRSVARPPSLPDRIDTLESVGRNLAEGDGRAGNNAQGASVSGDHMPQDSDRDSPQGLPVNLFLGDVATHETIGVLKPKGLTVDRTQRDTWQKAGPAGVVADDRLSWEVGASSPQPGASKSSPPAESRTQREAAQKPVGPSTSDDRTQQGITPPPTVCTSNTLDGAYKKEPMAVKYPTASEWRSPASESRSEGGTPSAPPTSSSSPAPPTCANSSTLAASSSNNLSATETIKATGASSDSAERKEGPIKKVKLRPPPLKKPFEMVDSRVLSEVDFEERFAELPEFKPEEVLPSPTLQSLATSPRAILGSYRKKRKNSTDLDSSTEDPISPKRKMRRRSSCSSEPNTPKSAKCDAEIFTFDKTGIETDDMLAEMEYEKVPYSSLRRTLDQRRALVMQLFQENGFFPSAQATAAFQARYVEIFPTKVCLQLKIREVRQKIMQAATPTEFPAIPGQQSGDQPGCSTPGPYTSGTSTCHGYTTEMHSSAMTVPHSPSPAPVDASQRVVELTEADWDNGHGSPSASSDVVPPVSCSTSTNSR</sequence>
<comment type="subunit">
    <text evidence="9">Interacts with ATXN1.</text>
</comment>
<dbReference type="GO" id="GO:0000977">
    <property type="term" value="F:RNA polymerase II transcription regulatory region sequence-specific DNA binding"/>
    <property type="evidence" value="ECO:0007669"/>
    <property type="project" value="TreeGrafter"/>
</dbReference>
<dbReference type="InterPro" id="IPR009071">
    <property type="entry name" value="HMG_box_dom"/>
</dbReference>
<evidence type="ECO:0000256" key="6">
    <source>
        <dbReference type="ARBA" id="ARBA00023242"/>
    </source>
</evidence>
<feature type="compositionally biased region" description="Polar residues" evidence="12">
    <location>
        <begin position="351"/>
        <end position="374"/>
    </location>
</feature>
<dbReference type="PANTHER" id="PTHR13059:SF13">
    <property type="entry name" value="PROTEIN CAPICUA HOMOLOG"/>
    <property type="match status" value="1"/>
</dbReference>
<feature type="region of interest" description="Disordered" evidence="12">
    <location>
        <begin position="1432"/>
        <end position="1488"/>
    </location>
</feature>
<dbReference type="InterPro" id="IPR052412">
    <property type="entry name" value="CC-Dev_Transcription_Reg"/>
</dbReference>
<feature type="compositionally biased region" description="Basic and acidic residues" evidence="12">
    <location>
        <begin position="151"/>
        <end position="173"/>
    </location>
</feature>
<reference evidence="14" key="1">
    <citation type="journal article" date="2022" name="bioRxiv">
        <title>Sequencing and chromosome-scale assembly of the giantPleurodeles waltlgenome.</title>
        <authorList>
            <person name="Brown T."/>
            <person name="Elewa A."/>
            <person name="Iarovenko S."/>
            <person name="Subramanian E."/>
            <person name="Araus A.J."/>
            <person name="Petzold A."/>
            <person name="Susuki M."/>
            <person name="Suzuki K.-i.T."/>
            <person name="Hayashi T."/>
            <person name="Toyoda A."/>
            <person name="Oliveira C."/>
            <person name="Osipova E."/>
            <person name="Leigh N.D."/>
            <person name="Simon A."/>
            <person name="Yun M.H."/>
        </authorList>
    </citation>
    <scope>NUCLEOTIDE SEQUENCE</scope>
    <source>
        <strain evidence="14">20211129_DDA</strain>
        <tissue evidence="14">Liver</tissue>
    </source>
</reference>
<evidence type="ECO:0000256" key="9">
    <source>
        <dbReference type="ARBA" id="ARBA00065636"/>
    </source>
</evidence>
<feature type="region of interest" description="Disordered" evidence="12">
    <location>
        <begin position="134"/>
        <end position="173"/>
    </location>
</feature>
<feature type="region of interest" description="Disordered" evidence="12">
    <location>
        <begin position="1806"/>
        <end position="1860"/>
    </location>
</feature>
<keyword evidence="3" id="KW-0805">Transcription regulation</keyword>